<dbReference type="Proteomes" id="UP000298860">
    <property type="component" value="Unassembled WGS sequence"/>
</dbReference>
<keyword evidence="1" id="KW-0175">Coiled coil</keyword>
<dbReference type="AlphaFoldDB" id="A0A4D4JC64"/>
<reference evidence="3" key="1">
    <citation type="submission" date="2019-04" db="EMBL/GenBank/DDBJ databases">
        <title>Draft genome sequence of Pseudonocardiaceae bacterium SL3-2-4.</title>
        <authorList>
            <person name="Ningsih F."/>
            <person name="Yokota A."/>
            <person name="Sakai Y."/>
            <person name="Nanatani K."/>
            <person name="Yabe S."/>
            <person name="Oetari A."/>
            <person name="Sjamsuridzal W."/>
        </authorList>
    </citation>
    <scope>NUCLEOTIDE SEQUENCE [LARGE SCALE GENOMIC DNA]</scope>
    <source>
        <strain evidence="3">SL3-2-4</strain>
    </source>
</reference>
<dbReference type="EMBL" id="BJFL01000026">
    <property type="protein sequence ID" value="GDY32600.1"/>
    <property type="molecule type" value="Genomic_DNA"/>
</dbReference>
<evidence type="ECO:0000256" key="1">
    <source>
        <dbReference type="SAM" id="Coils"/>
    </source>
</evidence>
<feature type="coiled-coil region" evidence="1">
    <location>
        <begin position="31"/>
        <end position="58"/>
    </location>
</feature>
<accession>A0A4D4JC64</accession>
<protein>
    <recommendedName>
        <fullName evidence="4">CopG family transcriptional regulator</fullName>
    </recommendedName>
</protein>
<evidence type="ECO:0000313" key="3">
    <source>
        <dbReference type="Proteomes" id="UP000298860"/>
    </source>
</evidence>
<name>A0A4D4JC64_9PSEU</name>
<gene>
    <name evidence="2" type="ORF">GTS_42330</name>
</gene>
<comment type="caution">
    <text evidence="2">The sequence shown here is derived from an EMBL/GenBank/DDBJ whole genome shotgun (WGS) entry which is preliminary data.</text>
</comment>
<evidence type="ECO:0008006" key="4">
    <source>
        <dbReference type="Google" id="ProtNLM"/>
    </source>
</evidence>
<organism evidence="2 3">
    <name type="scientific">Gandjariella thermophila</name>
    <dbReference type="NCBI Taxonomy" id="1931992"/>
    <lineage>
        <taxon>Bacteria</taxon>
        <taxon>Bacillati</taxon>
        <taxon>Actinomycetota</taxon>
        <taxon>Actinomycetes</taxon>
        <taxon>Pseudonocardiales</taxon>
        <taxon>Pseudonocardiaceae</taxon>
        <taxon>Gandjariella</taxon>
    </lineage>
</organism>
<evidence type="ECO:0000313" key="2">
    <source>
        <dbReference type="EMBL" id="GDY32600.1"/>
    </source>
</evidence>
<sequence>MVTETDEVARALDEAAECWPAERHSRSRLLLRLIEEGHRALREERQRAIDERRSAIDETSGMLTGVYGKDYLERLREDWPA</sequence>
<proteinExistence type="predicted"/>
<keyword evidence="3" id="KW-1185">Reference proteome</keyword>
<dbReference type="RefSeq" id="WP_192909662.1">
    <property type="nucleotide sequence ID" value="NZ_BJFL01000026.1"/>
</dbReference>